<comment type="caution">
    <text evidence="4">The sequence shown here is derived from an EMBL/GenBank/DDBJ whole genome shotgun (WGS) entry which is preliminary data.</text>
</comment>
<evidence type="ECO:0000313" key="4">
    <source>
        <dbReference type="EMBL" id="OYR22061.1"/>
    </source>
</evidence>
<evidence type="ECO:0000313" key="5">
    <source>
        <dbReference type="Proteomes" id="UP000215590"/>
    </source>
</evidence>
<dbReference type="Gene3D" id="2.30.30.40">
    <property type="entry name" value="SH3 Domains"/>
    <property type="match status" value="1"/>
</dbReference>
<dbReference type="InterPro" id="IPR003646">
    <property type="entry name" value="SH3-like_bac-type"/>
</dbReference>
<name>A0A256G5X3_9HYPH</name>
<evidence type="ECO:0000256" key="2">
    <source>
        <dbReference type="SAM" id="SignalP"/>
    </source>
</evidence>
<feature type="domain" description="SH3b" evidence="3">
    <location>
        <begin position="19"/>
        <end position="85"/>
    </location>
</feature>
<dbReference type="EMBL" id="NNRJ01000009">
    <property type="protein sequence ID" value="OYR22061.1"/>
    <property type="molecule type" value="Genomic_DNA"/>
</dbReference>
<dbReference type="OrthoDB" id="8074373at2"/>
<dbReference type="AlphaFoldDB" id="A0A256G5X3"/>
<keyword evidence="2" id="KW-0732">Signal</keyword>
<evidence type="ECO:0000256" key="1">
    <source>
        <dbReference type="SAM" id="MobiDB-lite"/>
    </source>
</evidence>
<organism evidence="4 5">
    <name type="scientific">Brucella thiophenivorans</name>
    <dbReference type="NCBI Taxonomy" id="571255"/>
    <lineage>
        <taxon>Bacteria</taxon>
        <taxon>Pseudomonadati</taxon>
        <taxon>Pseudomonadota</taxon>
        <taxon>Alphaproteobacteria</taxon>
        <taxon>Hyphomicrobiales</taxon>
        <taxon>Brucellaceae</taxon>
        <taxon>Brucella/Ochrobactrum group</taxon>
        <taxon>Brucella</taxon>
    </lineage>
</organism>
<dbReference type="Pfam" id="PF08239">
    <property type="entry name" value="SH3_3"/>
    <property type="match status" value="1"/>
</dbReference>
<evidence type="ECO:0000259" key="3">
    <source>
        <dbReference type="SMART" id="SM00287"/>
    </source>
</evidence>
<protein>
    <submittedName>
        <fullName evidence="4">Bacterial SH3 domain protein</fullName>
    </submittedName>
</protein>
<dbReference type="SMART" id="SM00287">
    <property type="entry name" value="SH3b"/>
    <property type="match status" value="1"/>
</dbReference>
<feature type="region of interest" description="Disordered" evidence="1">
    <location>
        <begin position="124"/>
        <end position="188"/>
    </location>
</feature>
<feature type="signal peptide" evidence="2">
    <location>
        <begin position="1"/>
        <end position="22"/>
    </location>
</feature>
<accession>A0A256G5X3</accession>
<keyword evidence="5" id="KW-1185">Reference proteome</keyword>
<reference evidence="4 5" key="1">
    <citation type="submission" date="2017-07" db="EMBL/GenBank/DDBJ databases">
        <title>Phylogenetic study on the rhizospheric bacterium Ochrobactrum sp. A44.</title>
        <authorList>
            <person name="Krzyzanowska D.M."/>
            <person name="Ossowicki A."/>
            <person name="Rajewska M."/>
            <person name="Maciag T."/>
            <person name="Kaczynski Z."/>
            <person name="Czerwicka M."/>
            <person name="Jafra S."/>
        </authorList>
    </citation>
    <scope>NUCLEOTIDE SEQUENCE [LARGE SCALE GENOMIC DNA]</scope>
    <source>
        <strain evidence="4 5">DSM 7216</strain>
    </source>
</reference>
<feature type="chain" id="PRO_5012920127" evidence="2">
    <location>
        <begin position="23"/>
        <end position="188"/>
    </location>
</feature>
<gene>
    <name evidence="4" type="ORF">CEV31_0420</name>
</gene>
<sequence>MRLIFKSSIATLAILFATSAEASSGLATTNINLRTGPGTQYQSMGTIPNGVVIGVAGCTSGYGWCRVNFHGLDGWASSRYIAVQTGGGGYTTNDNFGSTAAAIGIPLIAGLVIGSAISNNNRWDDGPNWGPRPGWGPGPYRPGPGWRGPNQWGPPRPHWGDRPGWSDHPGFHPNFYGPGDRWRPRGRL</sequence>
<dbReference type="Proteomes" id="UP000215590">
    <property type="component" value="Unassembled WGS sequence"/>
</dbReference>
<proteinExistence type="predicted"/>
<dbReference type="RefSeq" id="WP_094505218.1">
    <property type="nucleotide sequence ID" value="NZ_JBHEEK010000009.1"/>
</dbReference>